<gene>
    <name evidence="3" type="ORF">HNQ67_002569</name>
</gene>
<dbReference type="GO" id="GO:0016787">
    <property type="term" value="F:hydrolase activity"/>
    <property type="evidence" value="ECO:0007669"/>
    <property type="project" value="UniProtKB-KW"/>
</dbReference>
<comment type="caution">
    <text evidence="3">The sequence shown here is derived from an EMBL/GenBank/DDBJ whole genome shotgun (WGS) entry which is preliminary data.</text>
</comment>
<evidence type="ECO:0000313" key="3">
    <source>
        <dbReference type="EMBL" id="MBB5293024.1"/>
    </source>
</evidence>
<dbReference type="Pfam" id="PF00561">
    <property type="entry name" value="Abhydrolase_1"/>
    <property type="match status" value="1"/>
</dbReference>
<feature type="domain" description="AB hydrolase-1" evidence="2">
    <location>
        <begin position="22"/>
        <end position="304"/>
    </location>
</feature>
<reference evidence="3 4" key="1">
    <citation type="submission" date="2020-08" db="EMBL/GenBank/DDBJ databases">
        <title>Genomic Encyclopedia of Type Strains, Phase IV (KMG-IV): sequencing the most valuable type-strain genomes for metagenomic binning, comparative biology and taxonomic classification.</title>
        <authorList>
            <person name="Goeker M."/>
        </authorList>
    </citation>
    <scope>NUCLEOTIDE SEQUENCE [LARGE SCALE GENOMIC DNA]</scope>
    <source>
        <strain evidence="3 4">DSM 25335</strain>
    </source>
</reference>
<dbReference type="Proteomes" id="UP000566663">
    <property type="component" value="Unassembled WGS sequence"/>
</dbReference>
<dbReference type="Gene3D" id="3.40.50.1820">
    <property type="entry name" value="alpha/beta hydrolase"/>
    <property type="match status" value="1"/>
</dbReference>
<dbReference type="PRINTS" id="PR00412">
    <property type="entry name" value="EPOXHYDRLASE"/>
</dbReference>
<name>A0A7W8MHV1_9CAUL</name>
<dbReference type="InterPro" id="IPR029058">
    <property type="entry name" value="AB_hydrolase_fold"/>
</dbReference>
<organism evidence="3 4">
    <name type="scientific">Brevundimonas basaltis</name>
    <dbReference type="NCBI Taxonomy" id="472166"/>
    <lineage>
        <taxon>Bacteria</taxon>
        <taxon>Pseudomonadati</taxon>
        <taxon>Pseudomonadota</taxon>
        <taxon>Alphaproteobacteria</taxon>
        <taxon>Caulobacterales</taxon>
        <taxon>Caulobacteraceae</taxon>
        <taxon>Brevundimonas</taxon>
    </lineage>
</organism>
<evidence type="ECO:0000259" key="2">
    <source>
        <dbReference type="Pfam" id="PF00561"/>
    </source>
</evidence>
<evidence type="ECO:0000256" key="1">
    <source>
        <dbReference type="ARBA" id="ARBA00022801"/>
    </source>
</evidence>
<dbReference type="RefSeq" id="WP_183256020.1">
    <property type="nucleotide sequence ID" value="NZ_BAAAFF010000005.1"/>
</dbReference>
<dbReference type="InterPro" id="IPR000639">
    <property type="entry name" value="Epox_hydrolase-like"/>
</dbReference>
<sequence length="321" mass="35197">MHTRHIPTDRLNQKVLEAGSGPLVLLVHGFPELGISWRAQVEALAAAGYHAVAPDMRGYGGTDKPVETAAYGILDLVGDMVDLVRALGEESCVVVGHDWGAPVAWHCALTRPDLFRAVFGLSVPFQPRRPKGPPTAAMATISKRLGLGELYISQFQHTDAHRVFEADVATALRKGFYAYDGATADDRQSTGFIAEGKDFISAVPDDATLPPWMNEAHFQEYVAAFSVGGFKGPVDWYRNLDANWAATAFLQDARIRVPSGFAVGERDPVRHYAGAAEETLKDWAPDLRIQRVIPDAGHWIQQERPDEVNRLLLEFLGDLTA</sequence>
<proteinExistence type="predicted"/>
<dbReference type="SUPFAM" id="SSF53474">
    <property type="entry name" value="alpha/beta-Hydrolases"/>
    <property type="match status" value="1"/>
</dbReference>
<accession>A0A7W8MHV1</accession>
<dbReference type="PANTHER" id="PTHR43329">
    <property type="entry name" value="EPOXIDE HYDROLASE"/>
    <property type="match status" value="1"/>
</dbReference>
<keyword evidence="4" id="KW-1185">Reference proteome</keyword>
<keyword evidence="1" id="KW-0378">Hydrolase</keyword>
<protein>
    <submittedName>
        <fullName evidence="3">Pimeloyl-ACP methyl ester carboxylesterase</fullName>
    </submittedName>
</protein>
<dbReference type="InterPro" id="IPR000073">
    <property type="entry name" value="AB_hydrolase_1"/>
</dbReference>
<evidence type="ECO:0000313" key="4">
    <source>
        <dbReference type="Proteomes" id="UP000566663"/>
    </source>
</evidence>
<dbReference type="AlphaFoldDB" id="A0A7W8MHV1"/>
<dbReference type="EMBL" id="JACHFZ010000006">
    <property type="protein sequence ID" value="MBB5293024.1"/>
    <property type="molecule type" value="Genomic_DNA"/>
</dbReference>